<evidence type="ECO:0000313" key="9">
    <source>
        <dbReference type="Proteomes" id="UP000324758"/>
    </source>
</evidence>
<dbReference type="PRINTS" id="PR00420">
    <property type="entry name" value="RNGMNOXGNASE"/>
</dbReference>
<evidence type="ECO:0000259" key="7">
    <source>
        <dbReference type="Pfam" id="PF07859"/>
    </source>
</evidence>
<dbReference type="InterPro" id="IPR002938">
    <property type="entry name" value="FAD-bd"/>
</dbReference>
<dbReference type="InterPro" id="IPR036188">
    <property type="entry name" value="FAD/NAD-bd_sf"/>
</dbReference>
<evidence type="ECO:0000256" key="5">
    <source>
        <dbReference type="ARBA" id="ARBA00023033"/>
    </source>
</evidence>
<dbReference type="Gene3D" id="3.40.50.1820">
    <property type="entry name" value="alpha/beta hydrolase"/>
    <property type="match status" value="1"/>
</dbReference>
<keyword evidence="4" id="KW-0560">Oxidoreductase</keyword>
<evidence type="ECO:0000259" key="6">
    <source>
        <dbReference type="Pfam" id="PF01494"/>
    </source>
</evidence>
<dbReference type="Pfam" id="PF07859">
    <property type="entry name" value="Abhydrolase_3"/>
    <property type="match status" value="1"/>
</dbReference>
<dbReference type="SUPFAM" id="SSF54373">
    <property type="entry name" value="FAD-linked reductases, C-terminal domain"/>
    <property type="match status" value="1"/>
</dbReference>
<gene>
    <name evidence="8" type="ORF">FXB40_08080</name>
</gene>
<evidence type="ECO:0000256" key="2">
    <source>
        <dbReference type="ARBA" id="ARBA00022630"/>
    </source>
</evidence>
<name>A0A5D3KRR4_9BRAD</name>
<dbReference type="InterPro" id="IPR013094">
    <property type="entry name" value="AB_hydrolase_3"/>
</dbReference>
<evidence type="ECO:0000256" key="1">
    <source>
        <dbReference type="ARBA" id="ARBA00001974"/>
    </source>
</evidence>
<feature type="domain" description="Alpha/beta hydrolase fold-3" evidence="7">
    <location>
        <begin position="483"/>
        <end position="684"/>
    </location>
</feature>
<comment type="cofactor">
    <cofactor evidence="1">
        <name>FAD</name>
        <dbReference type="ChEBI" id="CHEBI:57692"/>
    </cofactor>
</comment>
<evidence type="ECO:0000313" key="8">
    <source>
        <dbReference type="EMBL" id="TYL97851.1"/>
    </source>
</evidence>
<comment type="caution">
    <text evidence="8">The sequence shown here is derived from an EMBL/GenBank/DDBJ whole genome shotgun (WGS) entry which is preliminary data.</text>
</comment>
<dbReference type="AlphaFoldDB" id="A0A5D3KRR4"/>
<dbReference type="PANTHER" id="PTHR13789:SF318">
    <property type="entry name" value="GERANYLGERANYL DIPHOSPHATE REDUCTASE"/>
    <property type="match status" value="1"/>
</dbReference>
<feature type="domain" description="FAD-binding" evidence="6">
    <location>
        <begin position="2"/>
        <end position="340"/>
    </location>
</feature>
<dbReference type="GO" id="GO:0004497">
    <property type="term" value="F:monooxygenase activity"/>
    <property type="evidence" value="ECO:0007669"/>
    <property type="project" value="UniProtKB-KW"/>
</dbReference>
<accession>A0A5D3KRR4</accession>
<dbReference type="PANTHER" id="PTHR13789">
    <property type="entry name" value="MONOOXYGENASE"/>
    <property type="match status" value="1"/>
</dbReference>
<dbReference type="RefSeq" id="WP_148771673.1">
    <property type="nucleotide sequence ID" value="NZ_VSSS01000014.1"/>
</dbReference>
<keyword evidence="8" id="KW-0378">Hydrolase</keyword>
<reference evidence="8 9" key="1">
    <citation type="submission" date="2019-08" db="EMBL/GenBank/DDBJ databases">
        <title>Bradyrhizobium hipponensis sp. nov., a rhizobium isolated from a Lupinus angustifolius root nodule in Tunisia.</title>
        <authorList>
            <person name="Off K."/>
            <person name="Rejili M."/>
            <person name="Mars M."/>
            <person name="Brachmann A."/>
            <person name="Marin M."/>
        </authorList>
    </citation>
    <scope>NUCLEOTIDE SEQUENCE [LARGE SCALE GENOMIC DNA]</scope>
    <source>
        <strain evidence="8 9">CTAW71</strain>
    </source>
</reference>
<dbReference type="GO" id="GO:0016787">
    <property type="term" value="F:hydrolase activity"/>
    <property type="evidence" value="ECO:0007669"/>
    <property type="project" value="UniProtKB-KW"/>
</dbReference>
<protein>
    <submittedName>
        <fullName evidence="8">Alpha/beta hydrolase fold domain-containing protein</fullName>
    </submittedName>
</protein>
<dbReference type="SUPFAM" id="SSF53474">
    <property type="entry name" value="alpha/beta-Hydrolases"/>
    <property type="match status" value="1"/>
</dbReference>
<dbReference type="OrthoDB" id="4230779at2"/>
<dbReference type="Pfam" id="PF01494">
    <property type="entry name" value="FAD_binding_3"/>
    <property type="match status" value="1"/>
</dbReference>
<dbReference type="GO" id="GO:0071949">
    <property type="term" value="F:FAD binding"/>
    <property type="evidence" value="ECO:0007669"/>
    <property type="project" value="InterPro"/>
</dbReference>
<keyword evidence="9" id="KW-1185">Reference proteome</keyword>
<keyword evidence="5" id="KW-0503">Monooxygenase</keyword>
<dbReference type="EMBL" id="VSSS01000014">
    <property type="protein sequence ID" value="TYL97851.1"/>
    <property type="molecule type" value="Genomic_DNA"/>
</dbReference>
<proteinExistence type="predicted"/>
<evidence type="ECO:0000256" key="3">
    <source>
        <dbReference type="ARBA" id="ARBA00022827"/>
    </source>
</evidence>
<sequence>MRVLVAGGGIGGLVTAIALRHHGIEVVVLEQAEGLNEVGAGIQIASNAAIVLRELGLETAMQAVGVKPESYDYRDLRTGRLLYQAPLGDEAARRYGAPMYNVHRSDLIQLLFDAVPAESKRLGARCVAISQSDDAVEVRLQTGETLKGDVLVGCDGIHSVVRQYLRGQEEKHFSNILMWRSLIPAERLEGLELPERGNYWFGPGRTLITYWVRPKNLYSILASVPADEVRRESWTESGDIAEMLRSFEDAEPRARAMLEQSKTAFITGMYYRDPIDSWSSGRVTLLGDAAHPMVPFLAAGAGQSIEDAWTFARVLSRRQDDVPDALLEYERRRLPRTTRIQAGARAAVKLVHETDTARLRNRNARWKGMARIDPLAETSWGLAWDYNVVKAVEGAPGEVVNVTGLREGKRLQRPESQRAFELWKYAFRPEDVARGHDGLREAYDRFLTTNFPLPGGFEAIEDELGDVRAFRVSAKEAHSDNVVLHFHGGGYLIGSAEGSLEYASRLATAADGVCYTIDYRLAPEHAYPAAIDDAVVAYRALLGRGVPASSILLSGESAGGGLALALALALRTAGDPMPAGILAVAPFADLTLSGESVRAFNGDDPAANRDLLTFMGASYFQGHEPTDPLVSPLFGDLTGLPPLFVTATQGEVLLSDAIRLAERAERAGVNVTLRLVEDSVHVYTIFPFLPETESTMGEVADWARRNLQRSAAHSQAAE</sequence>
<keyword evidence="3" id="KW-0274">FAD</keyword>
<keyword evidence="2" id="KW-0285">Flavoprotein</keyword>
<dbReference type="Gene3D" id="3.50.50.60">
    <property type="entry name" value="FAD/NAD(P)-binding domain"/>
    <property type="match status" value="1"/>
</dbReference>
<evidence type="ECO:0000256" key="4">
    <source>
        <dbReference type="ARBA" id="ARBA00023002"/>
    </source>
</evidence>
<dbReference type="SUPFAM" id="SSF51905">
    <property type="entry name" value="FAD/NAD(P)-binding domain"/>
    <property type="match status" value="1"/>
</dbReference>
<dbReference type="InterPro" id="IPR050493">
    <property type="entry name" value="FAD-dep_Monooxygenase_BioMet"/>
</dbReference>
<organism evidence="8 9">
    <name type="scientific">Bradyrhizobium rifense</name>
    <dbReference type="NCBI Taxonomy" id="515499"/>
    <lineage>
        <taxon>Bacteria</taxon>
        <taxon>Pseudomonadati</taxon>
        <taxon>Pseudomonadota</taxon>
        <taxon>Alphaproteobacteria</taxon>
        <taxon>Hyphomicrobiales</taxon>
        <taxon>Nitrobacteraceae</taxon>
        <taxon>Bradyrhizobium</taxon>
    </lineage>
</organism>
<dbReference type="Proteomes" id="UP000324758">
    <property type="component" value="Unassembled WGS sequence"/>
</dbReference>
<dbReference type="InterPro" id="IPR029058">
    <property type="entry name" value="AB_hydrolase_fold"/>
</dbReference>